<name>A0AAD8FN37_BIOPF</name>
<dbReference type="AlphaFoldDB" id="A0AAD8FN37"/>
<evidence type="ECO:0000313" key="2">
    <source>
        <dbReference type="Proteomes" id="UP001233172"/>
    </source>
</evidence>
<accession>A0AAD8FN37</accession>
<gene>
    <name evidence="1" type="ORF">Bpfe_001231</name>
</gene>
<organism evidence="1 2">
    <name type="scientific">Biomphalaria pfeifferi</name>
    <name type="common">Bloodfluke planorb</name>
    <name type="synonym">Freshwater snail</name>
    <dbReference type="NCBI Taxonomy" id="112525"/>
    <lineage>
        <taxon>Eukaryota</taxon>
        <taxon>Metazoa</taxon>
        <taxon>Spiralia</taxon>
        <taxon>Lophotrochozoa</taxon>
        <taxon>Mollusca</taxon>
        <taxon>Gastropoda</taxon>
        <taxon>Heterobranchia</taxon>
        <taxon>Euthyneura</taxon>
        <taxon>Panpulmonata</taxon>
        <taxon>Hygrophila</taxon>
        <taxon>Lymnaeoidea</taxon>
        <taxon>Planorbidae</taxon>
        <taxon>Biomphalaria</taxon>
    </lineage>
</organism>
<reference evidence="1" key="2">
    <citation type="submission" date="2023-04" db="EMBL/GenBank/DDBJ databases">
        <authorList>
            <person name="Bu L."/>
            <person name="Lu L."/>
            <person name="Laidemitt M.R."/>
            <person name="Zhang S.M."/>
            <person name="Mutuku M."/>
            <person name="Mkoji G."/>
            <person name="Steinauer M."/>
            <person name="Loker E.S."/>
        </authorList>
    </citation>
    <scope>NUCLEOTIDE SEQUENCE</scope>
    <source>
        <strain evidence="1">KasaAsao</strain>
        <tissue evidence="1">Whole Snail</tissue>
    </source>
</reference>
<evidence type="ECO:0000313" key="1">
    <source>
        <dbReference type="EMBL" id="KAK0069049.1"/>
    </source>
</evidence>
<comment type="caution">
    <text evidence="1">The sequence shown here is derived from an EMBL/GenBank/DDBJ whole genome shotgun (WGS) entry which is preliminary data.</text>
</comment>
<proteinExistence type="predicted"/>
<dbReference type="Proteomes" id="UP001233172">
    <property type="component" value="Unassembled WGS sequence"/>
</dbReference>
<protein>
    <submittedName>
        <fullName evidence="1">Uncharacterized protein</fullName>
    </submittedName>
</protein>
<sequence>MCFKFAAVFRKGSFILQKCVYIYFMTLSWNFANGQLQLCNYGDSNRTVVAPLGSSTNVSICVISNISESQFPILKFNNTWIYRNRDSSKNIRFTWEKYTSGTNVYSLTLFIQNITLDHYGNWTLRLIGPAGLGFDLLMKIIPSGQFIFKFYLEDNDGLRCHVNFFQKIIKIINGFTGRVMIIKTITDRMEETTSVYGSFQQTDMECENTGVYICVVTDLKNNVNQRKLVKTSPGCPVKFCDATYRTILDATVNTAVNFSLCLFYNDNIELVAVNTPTEYIKLVSENYYERENYLLLHFLIDNVHQSFPGNHTIELITVNERSDKRESLNRMITVITHTTFELCNATSNNTQLMASLDQNITMEICIKGFSKYLKSVAINERIFNLSDTSVQSGKQVVIRTNSSETYFLQVTIFNIQQDTPTSYNVKLKSIYQDVQLLRFRIQLEDYLSLCEKEKNFTSIKTQMYGTVTIHICYITNSGPLQYCGVDNEVYTINDSEDKEDIYVSVEQFNIGSKYFMQIYIRNVIQAKVHRVLLKTSKSRSLSYAVNVSISAAEDYELKSCEGHEIKTYYYAQLNMNMSICVLFSAYWKHKARIQLLYIHHGLANTSMQEIRQNGSQVFINVINVTEYNFGRYDLTFTICDNTTIEYTFYFIHDVLSLPSSLCNGGNTNIRIEASRDSLLTICFRTFGHLDRAITINNINVPIVSNFRNHQNSLRCISNLTLDSKNILVYSNWNQQLVTRYIQIEFVPTNSQEMNIQFDSSNRIVIYNISLNGTQPEGNGEYSSLCVCAL</sequence>
<keyword evidence="2" id="KW-1185">Reference proteome</keyword>
<reference evidence="1" key="1">
    <citation type="journal article" date="2023" name="PLoS Negl. Trop. Dis.">
        <title>A genome sequence for Biomphalaria pfeifferi, the major vector snail for the human-infecting parasite Schistosoma mansoni.</title>
        <authorList>
            <person name="Bu L."/>
            <person name="Lu L."/>
            <person name="Laidemitt M.R."/>
            <person name="Zhang S.M."/>
            <person name="Mutuku M."/>
            <person name="Mkoji G."/>
            <person name="Steinauer M."/>
            <person name="Loker E.S."/>
        </authorList>
    </citation>
    <scope>NUCLEOTIDE SEQUENCE</scope>
    <source>
        <strain evidence="1">KasaAsao</strain>
    </source>
</reference>
<dbReference type="EMBL" id="JASAOG010000003">
    <property type="protein sequence ID" value="KAK0069049.1"/>
    <property type="molecule type" value="Genomic_DNA"/>
</dbReference>